<evidence type="ECO:0000313" key="2">
    <source>
        <dbReference type="EMBL" id="MBA0881273.1"/>
    </source>
</evidence>
<dbReference type="AlphaFoldDB" id="A0A7J9ND70"/>
<dbReference type="EMBL" id="JABFAF010279018">
    <property type="protein sequence ID" value="MBA0881273.1"/>
    <property type="molecule type" value="Genomic_DNA"/>
</dbReference>
<keyword evidence="3" id="KW-1185">Reference proteome</keyword>
<proteinExistence type="predicted"/>
<dbReference type="Proteomes" id="UP000593576">
    <property type="component" value="Unassembled WGS sequence"/>
</dbReference>
<accession>A0A7J9ND70</accession>
<keyword evidence="1" id="KW-0472">Membrane</keyword>
<name>A0A7J9ND70_GOSSC</name>
<evidence type="ECO:0000256" key="1">
    <source>
        <dbReference type="SAM" id="Phobius"/>
    </source>
</evidence>
<protein>
    <submittedName>
        <fullName evidence="2">Uncharacterized protein</fullName>
    </submittedName>
</protein>
<gene>
    <name evidence="2" type="ORF">Goshw_002154</name>
</gene>
<keyword evidence="1" id="KW-1133">Transmembrane helix</keyword>
<organism evidence="2 3">
    <name type="scientific">Gossypium schwendimanii</name>
    <name type="common">Cotton</name>
    <dbReference type="NCBI Taxonomy" id="34291"/>
    <lineage>
        <taxon>Eukaryota</taxon>
        <taxon>Viridiplantae</taxon>
        <taxon>Streptophyta</taxon>
        <taxon>Embryophyta</taxon>
        <taxon>Tracheophyta</taxon>
        <taxon>Spermatophyta</taxon>
        <taxon>Magnoliopsida</taxon>
        <taxon>eudicotyledons</taxon>
        <taxon>Gunneridae</taxon>
        <taxon>Pentapetalae</taxon>
        <taxon>rosids</taxon>
        <taxon>malvids</taxon>
        <taxon>Malvales</taxon>
        <taxon>Malvaceae</taxon>
        <taxon>Malvoideae</taxon>
        <taxon>Gossypium</taxon>
    </lineage>
</organism>
<keyword evidence="1" id="KW-0812">Transmembrane</keyword>
<feature type="transmembrane region" description="Helical" evidence="1">
    <location>
        <begin position="7"/>
        <end position="29"/>
    </location>
</feature>
<sequence length="68" mass="7573">MTYCMGLGYYYGGMTVLVALPQSLLLVAWPHILLLAALLRYCCWQLCCDTTDGFVPIIVPLLMALCRS</sequence>
<comment type="caution">
    <text evidence="2">The sequence shown here is derived from an EMBL/GenBank/DDBJ whole genome shotgun (WGS) entry which is preliminary data.</text>
</comment>
<reference evidence="2 3" key="1">
    <citation type="journal article" date="2019" name="Genome Biol. Evol.">
        <title>Insights into the evolution of the New World diploid cottons (Gossypium, subgenus Houzingenia) based on genome sequencing.</title>
        <authorList>
            <person name="Grover C.E."/>
            <person name="Arick M.A. 2nd"/>
            <person name="Thrash A."/>
            <person name="Conover J.L."/>
            <person name="Sanders W.S."/>
            <person name="Peterson D.G."/>
            <person name="Frelichowski J.E."/>
            <person name="Scheffler J.A."/>
            <person name="Scheffler B.E."/>
            <person name="Wendel J.F."/>
        </authorList>
    </citation>
    <scope>NUCLEOTIDE SEQUENCE [LARGE SCALE GENOMIC DNA]</scope>
    <source>
        <strain evidence="2">1</strain>
        <tissue evidence="2">Leaf</tissue>
    </source>
</reference>
<evidence type="ECO:0000313" key="3">
    <source>
        <dbReference type="Proteomes" id="UP000593576"/>
    </source>
</evidence>